<evidence type="ECO:0000313" key="1">
    <source>
        <dbReference type="EMBL" id="KAI4340782.1"/>
    </source>
</evidence>
<keyword evidence="2" id="KW-1185">Reference proteome</keyword>
<sequence>MTRPALSATGKKFRGVRQRPWGKWAAEIRDPLQRVRVWLGTYDTAEEAAVVYNNAAIQIRGPEAFTNFEKPVEEVGESETAMGSCYDTREESRSQRKGVSTSPRSLLWFDYTEQSGGCGGRYDVTSTGGSVFIDAFRSDDKYWTSNTSAEEVLGDCFGWLGDNMWKEEEEHLCRR</sequence>
<reference evidence="2" key="1">
    <citation type="journal article" date="2023" name="Front. Plant Sci.">
        <title>Chromosomal-level genome assembly of Melastoma candidum provides insights into trichome evolution.</title>
        <authorList>
            <person name="Zhong Y."/>
            <person name="Wu W."/>
            <person name="Sun C."/>
            <person name="Zou P."/>
            <person name="Liu Y."/>
            <person name="Dai S."/>
            <person name="Zhou R."/>
        </authorList>
    </citation>
    <scope>NUCLEOTIDE SEQUENCE [LARGE SCALE GENOMIC DNA]</scope>
</reference>
<dbReference type="EMBL" id="CM042886">
    <property type="protein sequence ID" value="KAI4340782.1"/>
    <property type="molecule type" value="Genomic_DNA"/>
</dbReference>
<gene>
    <name evidence="1" type="ORF">MLD38_025588</name>
</gene>
<organism evidence="1 2">
    <name type="scientific">Melastoma candidum</name>
    <dbReference type="NCBI Taxonomy" id="119954"/>
    <lineage>
        <taxon>Eukaryota</taxon>
        <taxon>Viridiplantae</taxon>
        <taxon>Streptophyta</taxon>
        <taxon>Embryophyta</taxon>
        <taxon>Tracheophyta</taxon>
        <taxon>Spermatophyta</taxon>
        <taxon>Magnoliopsida</taxon>
        <taxon>eudicotyledons</taxon>
        <taxon>Gunneridae</taxon>
        <taxon>Pentapetalae</taxon>
        <taxon>rosids</taxon>
        <taxon>malvids</taxon>
        <taxon>Myrtales</taxon>
        <taxon>Melastomataceae</taxon>
        <taxon>Melastomatoideae</taxon>
        <taxon>Melastomateae</taxon>
        <taxon>Melastoma</taxon>
    </lineage>
</organism>
<evidence type="ECO:0000313" key="2">
    <source>
        <dbReference type="Proteomes" id="UP001057402"/>
    </source>
</evidence>
<protein>
    <submittedName>
        <fullName evidence="1">Uncharacterized protein</fullName>
    </submittedName>
</protein>
<name>A0ACB9NVW6_9MYRT</name>
<accession>A0ACB9NVW6</accession>
<comment type="caution">
    <text evidence="1">The sequence shown here is derived from an EMBL/GenBank/DDBJ whole genome shotgun (WGS) entry which is preliminary data.</text>
</comment>
<dbReference type="Proteomes" id="UP001057402">
    <property type="component" value="Chromosome 7"/>
</dbReference>
<proteinExistence type="predicted"/>